<proteinExistence type="predicted"/>
<dbReference type="Pfam" id="PF09976">
    <property type="entry name" value="TPR_21"/>
    <property type="match status" value="1"/>
</dbReference>
<keyword evidence="1" id="KW-1133">Transmembrane helix</keyword>
<dbReference type="InterPro" id="IPR011990">
    <property type="entry name" value="TPR-like_helical_dom_sf"/>
</dbReference>
<keyword evidence="1" id="KW-0812">Transmembrane</keyword>
<feature type="transmembrane region" description="Helical" evidence="1">
    <location>
        <begin position="34"/>
        <end position="57"/>
    </location>
</feature>
<dbReference type="InterPro" id="IPR018704">
    <property type="entry name" value="SecYEG/CpoB_TPR"/>
</dbReference>
<evidence type="ECO:0000256" key="1">
    <source>
        <dbReference type="SAM" id="Phobius"/>
    </source>
</evidence>
<reference evidence="4" key="1">
    <citation type="submission" date="2012-11" db="EMBL/GenBank/DDBJ databases">
        <authorList>
            <person name="Lucero-Rivera Y.E."/>
            <person name="Tovar-Ramirez D."/>
        </authorList>
    </citation>
    <scope>NUCLEOTIDE SEQUENCE [LARGE SCALE GENOMIC DNA]</scope>
    <source>
        <strain evidence="4">Araruama</strain>
    </source>
</reference>
<comment type="caution">
    <text evidence="3">The sequence shown here is derived from an EMBL/GenBank/DDBJ whole genome shotgun (WGS) entry which is preliminary data.</text>
</comment>
<sequence>MAKRKINKRKQLLKEPDEFLVFSRRAFNYAMNNYQVILGGLGGIILIALIILGIRAWQQSSEDTGALKLTEAKTIFYKTLEKNPQDIEAAFSAAQTGFETVLDDYSDTVAGKMGTIIYANMCYETGRYNKAISLYEEAMHFFEKTASIYPLIRYNLSYAYVANKDYDKALVILEKDAFSPDGLLQSDMLFLLSLVHDRKGNTEKRNEIFKMIQSGDESALFYDIVNNRLSKQS</sequence>
<dbReference type="Gene3D" id="1.25.40.10">
    <property type="entry name" value="Tetratricopeptide repeat domain"/>
    <property type="match status" value="1"/>
</dbReference>
<feature type="domain" description="Ancillary SecYEG translocon subunit/Cell division coordinator CpoB TPR" evidence="2">
    <location>
        <begin position="42"/>
        <end position="176"/>
    </location>
</feature>
<dbReference type="SUPFAM" id="SSF48452">
    <property type="entry name" value="TPR-like"/>
    <property type="match status" value="1"/>
</dbReference>
<keyword evidence="1" id="KW-0472">Membrane</keyword>
<dbReference type="EMBL" id="ATBP01000003">
    <property type="protein sequence ID" value="ETR74583.1"/>
    <property type="molecule type" value="Genomic_DNA"/>
</dbReference>
<name>A0A1V1PIM0_9BACT</name>
<protein>
    <recommendedName>
        <fullName evidence="2">Ancillary SecYEG translocon subunit/Cell division coordinator CpoB TPR domain-containing protein</fullName>
    </recommendedName>
</protein>
<evidence type="ECO:0000259" key="2">
    <source>
        <dbReference type="Pfam" id="PF09976"/>
    </source>
</evidence>
<dbReference type="AlphaFoldDB" id="A0A1V1PIM0"/>
<evidence type="ECO:0000313" key="3">
    <source>
        <dbReference type="EMBL" id="ETR74583.1"/>
    </source>
</evidence>
<gene>
    <name evidence="3" type="ORF">OMM_00090</name>
</gene>
<dbReference type="Proteomes" id="UP000189670">
    <property type="component" value="Unassembled WGS sequence"/>
</dbReference>
<accession>A0A1V1PIM0</accession>
<organism evidence="3 4">
    <name type="scientific">Candidatus Magnetoglobus multicellularis str. Araruama</name>
    <dbReference type="NCBI Taxonomy" id="890399"/>
    <lineage>
        <taxon>Bacteria</taxon>
        <taxon>Pseudomonadati</taxon>
        <taxon>Thermodesulfobacteriota</taxon>
        <taxon>Desulfobacteria</taxon>
        <taxon>Desulfobacterales</taxon>
        <taxon>Desulfobacteraceae</taxon>
        <taxon>Candidatus Magnetoglobus</taxon>
    </lineage>
</organism>
<evidence type="ECO:0000313" key="4">
    <source>
        <dbReference type="Proteomes" id="UP000189670"/>
    </source>
</evidence>